<evidence type="ECO:0000313" key="3">
    <source>
        <dbReference type="Proteomes" id="UP000005439"/>
    </source>
</evidence>
<dbReference type="Pfam" id="PF00669">
    <property type="entry name" value="Flagellin_N"/>
    <property type="match status" value="1"/>
</dbReference>
<keyword evidence="3" id="KW-1185">Reference proteome</keyword>
<gene>
    <name evidence="2" type="ordered locus">Sulac_3124</name>
</gene>
<proteinExistence type="predicted"/>
<dbReference type="SUPFAM" id="SSF64518">
    <property type="entry name" value="Phase 1 flagellin"/>
    <property type="match status" value="1"/>
</dbReference>
<dbReference type="InterPro" id="IPR001029">
    <property type="entry name" value="Flagellin_N"/>
</dbReference>
<dbReference type="GO" id="GO:0005198">
    <property type="term" value="F:structural molecule activity"/>
    <property type="evidence" value="ECO:0007669"/>
    <property type="project" value="InterPro"/>
</dbReference>
<dbReference type="PANTHER" id="PTHR42792">
    <property type="entry name" value="FLAGELLIN"/>
    <property type="match status" value="1"/>
</dbReference>
<reference evidence="2 3" key="2">
    <citation type="journal article" date="2012" name="Stand. Genomic Sci.">
        <title>Complete genome sequence of the moderately thermophilic mineral-sulfide-oxidizing firmicute Sulfobacillus acidophilus type strain (NAL(T)).</title>
        <authorList>
            <person name="Anderson I."/>
            <person name="Chertkov O."/>
            <person name="Chen A."/>
            <person name="Saunders E."/>
            <person name="Lapidus A."/>
            <person name="Nolan M."/>
            <person name="Lucas S."/>
            <person name="Hammon N."/>
            <person name="Deshpande S."/>
            <person name="Cheng J.F."/>
            <person name="Han C."/>
            <person name="Tapia R."/>
            <person name="Goodwin L.A."/>
            <person name="Pitluck S."/>
            <person name="Liolios K."/>
            <person name="Pagani I."/>
            <person name="Ivanova N."/>
            <person name="Mikhailova N."/>
            <person name="Pati A."/>
            <person name="Palaniappan K."/>
            <person name="Land M."/>
            <person name="Pan C."/>
            <person name="Rohde M."/>
            <person name="Pukall R."/>
            <person name="Goker M."/>
            <person name="Detter J.C."/>
            <person name="Woyke T."/>
            <person name="Bristow J."/>
            <person name="Eisen J.A."/>
            <person name="Markowitz V."/>
            <person name="Hugenholtz P."/>
            <person name="Kyrpides N.C."/>
            <person name="Klenk H.P."/>
            <person name="Mavromatis K."/>
        </authorList>
    </citation>
    <scope>NUCLEOTIDE SEQUENCE [LARGE SCALE GENOMIC DNA]</scope>
    <source>
        <strain evidence="3">ATCC 700253 / DSM 10332 / NAL</strain>
    </source>
</reference>
<protein>
    <submittedName>
        <fullName evidence="2">Flagellar hook-associated protein 3</fullName>
    </submittedName>
</protein>
<dbReference type="AlphaFoldDB" id="G8U1G5"/>
<dbReference type="KEGG" id="sap:Sulac_3124"/>
<evidence type="ECO:0000259" key="1">
    <source>
        <dbReference type="Pfam" id="PF00669"/>
    </source>
</evidence>
<dbReference type="Proteomes" id="UP000005439">
    <property type="component" value="Chromosome"/>
</dbReference>
<dbReference type="EMBL" id="CP003179">
    <property type="protein sequence ID" value="AEW06570.1"/>
    <property type="molecule type" value="Genomic_DNA"/>
</dbReference>
<keyword evidence="2" id="KW-0966">Cell projection</keyword>
<dbReference type="PANTHER" id="PTHR42792:SF1">
    <property type="entry name" value="FLAGELLAR HOOK-ASSOCIATED PROTEIN 3"/>
    <property type="match status" value="1"/>
</dbReference>
<dbReference type="STRING" id="679936.Sulac_3124"/>
<dbReference type="InterPro" id="IPR001492">
    <property type="entry name" value="Flagellin"/>
</dbReference>
<organism evidence="2 3">
    <name type="scientific">Sulfobacillus acidophilus (strain ATCC 700253 / DSM 10332 / NAL)</name>
    <dbReference type="NCBI Taxonomy" id="679936"/>
    <lineage>
        <taxon>Bacteria</taxon>
        <taxon>Bacillati</taxon>
        <taxon>Bacillota</taxon>
        <taxon>Clostridia</taxon>
        <taxon>Eubacteriales</taxon>
        <taxon>Clostridiales Family XVII. Incertae Sedis</taxon>
        <taxon>Sulfobacillus</taxon>
    </lineage>
</organism>
<name>G8U1G5_SULAD</name>
<dbReference type="Gene3D" id="1.20.1330.10">
    <property type="entry name" value="f41 fragment of flagellin, N-terminal domain"/>
    <property type="match status" value="1"/>
</dbReference>
<sequence length="303" mass="31911">MQITPLILANNLLQNVQTQENRISQLQSEATTGQVFQVPSDNPVAAENTLSLNDALSSVNAYQTSANQAAGWLNQTSGALSSAISLFQSVISTATQAANGTLNSADLNAIAEAVAQDQKTYAQILNSQYNGEYLFGGYQGAGAPLTVNPSTGLASWPAESTQLMRFALGNSSTVTVNLTGFENVGQPTGTNYFQQSYNDLTQLVNDLKTNPSNLANDLGALNNDLAYLTSAQSLVGGRLNRVQDIQTQLHSVAYNLQEGVAQTGGADIASVTVELAQAQQAYQAALQSGSQILPMSLLSFINP</sequence>
<feature type="domain" description="Flagellin N-terminal" evidence="1">
    <location>
        <begin position="6"/>
        <end position="139"/>
    </location>
</feature>
<accession>G8U1G5</accession>
<keyword evidence="2" id="KW-0969">Cilium</keyword>
<reference evidence="3" key="1">
    <citation type="submission" date="2011-12" db="EMBL/GenBank/DDBJ databases">
        <title>The complete genome of chromosome of Sulfobacillus acidophilus DSM 10332.</title>
        <authorList>
            <person name="Lucas S."/>
            <person name="Han J."/>
            <person name="Lapidus A."/>
            <person name="Bruce D."/>
            <person name="Goodwin L."/>
            <person name="Pitluck S."/>
            <person name="Peters L."/>
            <person name="Kyrpides N."/>
            <person name="Mavromatis K."/>
            <person name="Ivanova N."/>
            <person name="Mikhailova N."/>
            <person name="Chertkov O."/>
            <person name="Saunders E."/>
            <person name="Detter J.C."/>
            <person name="Tapia R."/>
            <person name="Han C."/>
            <person name="Land M."/>
            <person name="Hauser L."/>
            <person name="Markowitz V."/>
            <person name="Cheng J.-F."/>
            <person name="Hugenholtz P."/>
            <person name="Woyke T."/>
            <person name="Wu D."/>
            <person name="Pukall R."/>
            <person name="Gehrich-Schroeter G."/>
            <person name="Schneider S."/>
            <person name="Klenk H.-P."/>
            <person name="Eisen J.A."/>
        </authorList>
    </citation>
    <scope>NUCLEOTIDE SEQUENCE [LARGE SCALE GENOMIC DNA]</scope>
    <source>
        <strain evidence="3">ATCC 700253 / DSM 10332 / NAL</strain>
    </source>
</reference>
<dbReference type="GO" id="GO:0009288">
    <property type="term" value="C:bacterial-type flagellum"/>
    <property type="evidence" value="ECO:0007669"/>
    <property type="project" value="InterPro"/>
</dbReference>
<dbReference type="HOGENOM" id="CLU_024437_2_1_9"/>
<dbReference type="PATRIC" id="fig|679936.5.peg.3234"/>
<evidence type="ECO:0000313" key="2">
    <source>
        <dbReference type="EMBL" id="AEW06570.1"/>
    </source>
</evidence>
<keyword evidence="2" id="KW-0282">Flagellum</keyword>